<evidence type="ECO:0000313" key="2">
    <source>
        <dbReference type="EMBL" id="GJS59184.1"/>
    </source>
</evidence>
<sequence>MLQSPPVRRALSPRLKSPTLDEGELRTSPGVPSNFDDGDTASLQSFDFTIHIFHWLFDEAEFIINVYFI</sequence>
<name>A0ABQ4X217_9ASTR</name>
<dbReference type="EMBL" id="BQNB010009131">
    <property type="protein sequence ID" value="GJS59184.1"/>
    <property type="molecule type" value="Genomic_DNA"/>
</dbReference>
<reference evidence="2" key="1">
    <citation type="journal article" date="2022" name="Int. J. Mol. Sci.">
        <title>Draft Genome of Tanacetum Coccineum: Genomic Comparison of Closely Related Tanacetum-Family Plants.</title>
        <authorList>
            <person name="Yamashiro T."/>
            <person name="Shiraishi A."/>
            <person name="Nakayama K."/>
            <person name="Satake H."/>
        </authorList>
    </citation>
    <scope>NUCLEOTIDE SEQUENCE</scope>
</reference>
<evidence type="ECO:0000256" key="1">
    <source>
        <dbReference type="SAM" id="MobiDB-lite"/>
    </source>
</evidence>
<protein>
    <submittedName>
        <fullName evidence="2">Uncharacterized protein</fullName>
    </submittedName>
</protein>
<keyword evidence="3" id="KW-1185">Reference proteome</keyword>
<reference evidence="2" key="2">
    <citation type="submission" date="2022-01" db="EMBL/GenBank/DDBJ databases">
        <authorList>
            <person name="Yamashiro T."/>
            <person name="Shiraishi A."/>
            <person name="Satake H."/>
            <person name="Nakayama K."/>
        </authorList>
    </citation>
    <scope>NUCLEOTIDE SEQUENCE</scope>
</reference>
<feature type="region of interest" description="Disordered" evidence="1">
    <location>
        <begin position="1"/>
        <end position="35"/>
    </location>
</feature>
<accession>A0ABQ4X217</accession>
<evidence type="ECO:0000313" key="3">
    <source>
        <dbReference type="Proteomes" id="UP001151760"/>
    </source>
</evidence>
<comment type="caution">
    <text evidence="2">The sequence shown here is derived from an EMBL/GenBank/DDBJ whole genome shotgun (WGS) entry which is preliminary data.</text>
</comment>
<dbReference type="Proteomes" id="UP001151760">
    <property type="component" value="Unassembled WGS sequence"/>
</dbReference>
<organism evidence="2 3">
    <name type="scientific">Tanacetum coccineum</name>
    <dbReference type="NCBI Taxonomy" id="301880"/>
    <lineage>
        <taxon>Eukaryota</taxon>
        <taxon>Viridiplantae</taxon>
        <taxon>Streptophyta</taxon>
        <taxon>Embryophyta</taxon>
        <taxon>Tracheophyta</taxon>
        <taxon>Spermatophyta</taxon>
        <taxon>Magnoliopsida</taxon>
        <taxon>eudicotyledons</taxon>
        <taxon>Gunneridae</taxon>
        <taxon>Pentapetalae</taxon>
        <taxon>asterids</taxon>
        <taxon>campanulids</taxon>
        <taxon>Asterales</taxon>
        <taxon>Asteraceae</taxon>
        <taxon>Asteroideae</taxon>
        <taxon>Anthemideae</taxon>
        <taxon>Anthemidinae</taxon>
        <taxon>Tanacetum</taxon>
    </lineage>
</organism>
<proteinExistence type="predicted"/>
<gene>
    <name evidence="2" type="ORF">Tco_0653968</name>
</gene>